<keyword evidence="3" id="KW-0812">Transmembrane</keyword>
<dbReference type="GO" id="GO:0005886">
    <property type="term" value="C:plasma membrane"/>
    <property type="evidence" value="ECO:0007669"/>
    <property type="project" value="UniProtKB-SubCell"/>
</dbReference>
<evidence type="ECO:0000256" key="2">
    <source>
        <dbReference type="PIRNR" id="PIRNR016661"/>
    </source>
</evidence>
<feature type="transmembrane region" description="Helical" evidence="3">
    <location>
        <begin position="21"/>
        <end position="44"/>
    </location>
</feature>
<accession>A0A6P2C8L3</accession>
<evidence type="ECO:0000256" key="3">
    <source>
        <dbReference type="SAM" id="Phobius"/>
    </source>
</evidence>
<dbReference type="PANTHER" id="PTHR34295">
    <property type="entry name" value="BIOTIN TRANSPORTER BIOY"/>
    <property type="match status" value="1"/>
</dbReference>
<organism evidence="4 5">
    <name type="scientific">Trebonia kvetii</name>
    <dbReference type="NCBI Taxonomy" id="2480626"/>
    <lineage>
        <taxon>Bacteria</taxon>
        <taxon>Bacillati</taxon>
        <taxon>Actinomycetota</taxon>
        <taxon>Actinomycetes</taxon>
        <taxon>Streptosporangiales</taxon>
        <taxon>Treboniaceae</taxon>
        <taxon>Trebonia</taxon>
    </lineage>
</organism>
<dbReference type="InterPro" id="IPR003784">
    <property type="entry name" value="BioY"/>
</dbReference>
<dbReference type="AlphaFoldDB" id="A0A6P2C8L3"/>
<dbReference type="PIRSF" id="PIRSF016661">
    <property type="entry name" value="BioY"/>
    <property type="match status" value="1"/>
</dbReference>
<evidence type="ECO:0000313" key="5">
    <source>
        <dbReference type="Proteomes" id="UP000460272"/>
    </source>
</evidence>
<dbReference type="Gene3D" id="1.10.1760.20">
    <property type="match status" value="1"/>
</dbReference>
<comment type="caution">
    <text evidence="4">The sequence shown here is derived from an EMBL/GenBank/DDBJ whole genome shotgun (WGS) entry which is preliminary data.</text>
</comment>
<name>A0A6P2C8L3_9ACTN</name>
<feature type="transmembrane region" description="Helical" evidence="3">
    <location>
        <begin position="134"/>
        <end position="152"/>
    </location>
</feature>
<feature type="transmembrane region" description="Helical" evidence="3">
    <location>
        <begin position="77"/>
        <end position="95"/>
    </location>
</feature>
<evidence type="ECO:0000256" key="1">
    <source>
        <dbReference type="ARBA" id="ARBA00010692"/>
    </source>
</evidence>
<dbReference type="Pfam" id="PF02632">
    <property type="entry name" value="BioY"/>
    <property type="match status" value="1"/>
</dbReference>
<evidence type="ECO:0000313" key="4">
    <source>
        <dbReference type="EMBL" id="TVZ05883.1"/>
    </source>
</evidence>
<keyword evidence="2" id="KW-1003">Cell membrane</keyword>
<comment type="similarity">
    <text evidence="1 2">Belongs to the BioY family.</text>
</comment>
<dbReference type="OrthoDB" id="1496139at2"/>
<dbReference type="Proteomes" id="UP000460272">
    <property type="component" value="Unassembled WGS sequence"/>
</dbReference>
<reference evidence="4 5" key="1">
    <citation type="submission" date="2018-11" db="EMBL/GenBank/DDBJ databases">
        <title>Trebonia kvetii gen.nov., sp.nov., a novel acidophilic actinobacterium, and proposal of the new actinobacterial family Treboniaceae fam. nov.</title>
        <authorList>
            <person name="Rapoport D."/>
            <person name="Sagova-Mareckova M."/>
            <person name="Sedlacek I."/>
            <person name="Provaznik J."/>
            <person name="Kralova S."/>
            <person name="Pavlinic D."/>
            <person name="Benes V."/>
            <person name="Kopecky J."/>
        </authorList>
    </citation>
    <scope>NUCLEOTIDE SEQUENCE [LARGE SCALE GENOMIC DNA]</scope>
    <source>
        <strain evidence="4 5">15Tr583</strain>
    </source>
</reference>
<dbReference type="PANTHER" id="PTHR34295:SF1">
    <property type="entry name" value="BIOTIN TRANSPORTER BIOY"/>
    <property type="match status" value="1"/>
</dbReference>
<comment type="subcellular location">
    <subcellularLocation>
        <location evidence="2">Cell membrane</location>
        <topology evidence="2">Multi-pass membrane protein</topology>
    </subcellularLocation>
</comment>
<keyword evidence="3" id="KW-1133">Transmembrane helix</keyword>
<keyword evidence="2 3" id="KW-0472">Membrane</keyword>
<dbReference type="EMBL" id="RPFW01000002">
    <property type="protein sequence ID" value="TVZ05883.1"/>
    <property type="molecule type" value="Genomic_DNA"/>
</dbReference>
<feature type="transmembrane region" description="Helical" evidence="3">
    <location>
        <begin position="172"/>
        <end position="193"/>
    </location>
</feature>
<proteinExistence type="inferred from homology"/>
<keyword evidence="5" id="KW-1185">Reference proteome</keyword>
<gene>
    <name evidence="4" type="ORF">EAS64_13850</name>
</gene>
<protein>
    <recommendedName>
        <fullName evidence="2">Biotin transporter</fullName>
    </recommendedName>
</protein>
<sequence>MTASIALPVRRPVLAEALPAAWTRTGVTILLGTALTALAAQVSIPVPGSPVPITGQTFAVLLTAAALGPARGVASQALYLLLGLVGLPVFAGASAGSHVVFGASGGYLIGFIVAAAIVGAGARRGADRSPVRTLLLYALASVVIYAIGTTWLCLDTGMSASAGIAAGVTPFIPGDIAKALLAAGLLPGAWWLLGRGRSAADENGASAR</sequence>
<keyword evidence="2" id="KW-0813">Transport</keyword>
<feature type="transmembrane region" description="Helical" evidence="3">
    <location>
        <begin position="101"/>
        <end position="122"/>
    </location>
</feature>
<feature type="transmembrane region" description="Helical" evidence="3">
    <location>
        <begin position="50"/>
        <end position="70"/>
    </location>
</feature>
<dbReference type="GO" id="GO:0015225">
    <property type="term" value="F:biotin transmembrane transporter activity"/>
    <property type="evidence" value="ECO:0007669"/>
    <property type="project" value="UniProtKB-UniRule"/>
</dbReference>